<dbReference type="RefSeq" id="WP_379748632.1">
    <property type="nucleotide sequence ID" value="NZ_JBHTCP010000014.1"/>
</dbReference>
<dbReference type="GO" id="GO:0046523">
    <property type="term" value="F:S-methyl-5-thioribose-1-phosphate isomerase activity"/>
    <property type="evidence" value="ECO:0007669"/>
    <property type="project" value="UniProtKB-EC"/>
</dbReference>
<dbReference type="NCBIfam" id="NF004326">
    <property type="entry name" value="PRK05720.1"/>
    <property type="match status" value="1"/>
</dbReference>
<protein>
    <recommendedName>
        <fullName evidence="4">Methylthioribose-1-phosphate isomerase</fullName>
        <shortName evidence="4">M1Pi</shortName>
        <shortName evidence="4">MTR-1-P isomerase</shortName>
        <ecNumber evidence="4">5.3.1.23</ecNumber>
    </recommendedName>
    <alternativeName>
        <fullName evidence="4">S-methyl-5-thioribose-1-phosphate isomerase</fullName>
    </alternativeName>
</protein>
<dbReference type="NCBIfam" id="TIGR00512">
    <property type="entry name" value="salvage_mtnA"/>
    <property type="match status" value="1"/>
</dbReference>
<dbReference type="EC" id="5.3.1.23" evidence="4"/>
<feature type="binding site" evidence="4">
    <location>
        <position position="94"/>
    </location>
    <ligand>
        <name>substrate</name>
    </ligand>
</feature>
<comment type="pathway">
    <text evidence="4">Amino-acid biosynthesis; L-methionine biosynthesis via salvage pathway; L-methionine from S-methyl-5-thio-alpha-D-ribose 1-phosphate: step 1/6.</text>
</comment>
<organism evidence="5 6">
    <name type="scientific">Fictibacillus iocasae</name>
    <dbReference type="NCBI Taxonomy" id="2715437"/>
    <lineage>
        <taxon>Bacteria</taxon>
        <taxon>Bacillati</taxon>
        <taxon>Bacillota</taxon>
        <taxon>Bacilli</taxon>
        <taxon>Bacillales</taxon>
        <taxon>Fictibacillaceae</taxon>
        <taxon>Fictibacillus</taxon>
    </lineage>
</organism>
<evidence type="ECO:0000256" key="2">
    <source>
        <dbReference type="ARBA" id="ARBA00023167"/>
    </source>
</evidence>
<feature type="binding site" evidence="4">
    <location>
        <begin position="250"/>
        <end position="251"/>
    </location>
    <ligand>
        <name>substrate</name>
    </ligand>
</feature>
<feature type="site" description="Transition state stabilizer" evidence="4">
    <location>
        <position position="160"/>
    </location>
</feature>
<sequence>MSFTQTEISSVRYRGDHLLILDQQQLPEHTVYLNVTKIEHVWDAISKLNVRGAPAIGIAAAFGLVIWTKQYKGEDLPAFLAALQKQHDYLATSRPTAVNLFWAIRRITEAAAKAESVAQAVSLIELEALLIQKEDEETCRKIGEHALSLLKNGDALMTICNAGGIATARYGTALAPFYIAKEKGWNLSVYANETRPVLQGSRLTAWELQANGIDVTLITDNMAAHTLKTKNIAAVIVGCDRVAANGDTANKIGTFGLALQAKALGIPFYVASPLSTVDLETKSGDDIPIEERPAKEVTHLAGKRIAPEGIKVFNPAFDVTPAQYISAIVTEKGIVTGDYKNKLPKLFQEDQSS</sequence>
<comment type="function">
    <text evidence="4">Catalyzes the interconversion of methylthioribose-1-phosphate (MTR-1-P) into methylthioribulose-1-phosphate (MTRu-1-P).</text>
</comment>
<evidence type="ECO:0000256" key="3">
    <source>
        <dbReference type="ARBA" id="ARBA00023235"/>
    </source>
</evidence>
<comment type="catalytic activity">
    <reaction evidence="4">
        <text>5-(methylsulfanyl)-alpha-D-ribose 1-phosphate = 5-(methylsulfanyl)-D-ribulose 1-phosphate</text>
        <dbReference type="Rhea" id="RHEA:19989"/>
        <dbReference type="ChEBI" id="CHEBI:58533"/>
        <dbReference type="ChEBI" id="CHEBI:58548"/>
        <dbReference type="EC" id="5.3.1.23"/>
    </reaction>
</comment>
<dbReference type="Gene3D" id="1.20.120.420">
    <property type="entry name" value="translation initiation factor eif-2b, domain 1"/>
    <property type="match status" value="1"/>
</dbReference>
<dbReference type="InterPro" id="IPR011559">
    <property type="entry name" value="Initiation_fac_2B_a/b/d"/>
</dbReference>
<dbReference type="SUPFAM" id="SSF100950">
    <property type="entry name" value="NagB/RpiA/CoA transferase-like"/>
    <property type="match status" value="1"/>
</dbReference>
<feature type="binding site" evidence="4">
    <location>
        <begin position="51"/>
        <end position="53"/>
    </location>
    <ligand>
        <name>substrate</name>
    </ligand>
</feature>
<gene>
    <name evidence="4 5" type="primary">mtnA</name>
    <name evidence="5" type="ORF">ACFQPF_08665</name>
</gene>
<dbReference type="InterPro" id="IPR000649">
    <property type="entry name" value="IF-2B-related"/>
</dbReference>
<name>A0ABW2NM85_9BACL</name>
<keyword evidence="1 4" id="KW-0028">Amino-acid biosynthesis</keyword>
<dbReference type="HAMAP" id="MF_01678">
    <property type="entry name" value="Salvage_MtnA"/>
    <property type="match status" value="1"/>
</dbReference>
<reference evidence="6" key="1">
    <citation type="journal article" date="2019" name="Int. J. Syst. Evol. Microbiol.">
        <title>The Global Catalogue of Microorganisms (GCM) 10K type strain sequencing project: providing services to taxonomists for standard genome sequencing and annotation.</title>
        <authorList>
            <consortium name="The Broad Institute Genomics Platform"/>
            <consortium name="The Broad Institute Genome Sequencing Center for Infectious Disease"/>
            <person name="Wu L."/>
            <person name="Ma J."/>
        </authorList>
    </citation>
    <scope>NUCLEOTIDE SEQUENCE [LARGE SCALE GENOMIC DNA]</scope>
    <source>
        <strain evidence="6">NBRC 106396</strain>
    </source>
</reference>
<keyword evidence="3 4" id="KW-0413">Isomerase</keyword>
<dbReference type="InterPro" id="IPR027363">
    <property type="entry name" value="M1Pi_N"/>
</dbReference>
<dbReference type="InterPro" id="IPR042529">
    <property type="entry name" value="IF_2B-like_C"/>
</dbReference>
<dbReference type="InterPro" id="IPR005251">
    <property type="entry name" value="IF-M1Pi"/>
</dbReference>
<accession>A0ABW2NM85</accession>
<dbReference type="PANTHER" id="PTHR43475:SF4">
    <property type="entry name" value="METHYLTHIORIBOSE-1-PHOSPHATE ISOMERASE"/>
    <property type="match status" value="1"/>
</dbReference>
<keyword evidence="6" id="KW-1185">Reference proteome</keyword>
<proteinExistence type="inferred from homology"/>
<evidence type="ECO:0000313" key="5">
    <source>
        <dbReference type="EMBL" id="MFC7371747.1"/>
    </source>
</evidence>
<comment type="similarity">
    <text evidence="4">Belongs to the EIF-2B alpha/beta/delta subunits family. MtnA subfamily.</text>
</comment>
<comment type="caution">
    <text evidence="5">The sequence shown here is derived from an EMBL/GenBank/DDBJ whole genome shotgun (WGS) entry which is preliminary data.</text>
</comment>
<evidence type="ECO:0000256" key="1">
    <source>
        <dbReference type="ARBA" id="ARBA00022605"/>
    </source>
</evidence>
<evidence type="ECO:0000256" key="4">
    <source>
        <dbReference type="HAMAP-Rule" id="MF_01678"/>
    </source>
</evidence>
<keyword evidence="2 4" id="KW-0486">Methionine biosynthesis</keyword>
<dbReference type="NCBIfam" id="TIGR00524">
    <property type="entry name" value="eIF-2B_rel"/>
    <property type="match status" value="1"/>
</dbReference>
<dbReference type="InterPro" id="IPR037171">
    <property type="entry name" value="NagB/RpiA_transferase-like"/>
</dbReference>
<dbReference type="Proteomes" id="UP001596549">
    <property type="component" value="Unassembled WGS sequence"/>
</dbReference>
<dbReference type="PANTHER" id="PTHR43475">
    <property type="entry name" value="METHYLTHIORIBOSE-1-PHOSPHATE ISOMERASE"/>
    <property type="match status" value="1"/>
</dbReference>
<evidence type="ECO:0000313" key="6">
    <source>
        <dbReference type="Proteomes" id="UP001596549"/>
    </source>
</evidence>
<feature type="binding site" evidence="4">
    <location>
        <position position="199"/>
    </location>
    <ligand>
        <name>substrate</name>
    </ligand>
</feature>
<dbReference type="EMBL" id="JBHTCP010000014">
    <property type="protein sequence ID" value="MFC7371747.1"/>
    <property type="molecule type" value="Genomic_DNA"/>
</dbReference>
<dbReference type="Gene3D" id="3.40.50.10470">
    <property type="entry name" value="Translation initiation factor eif-2b, domain 2"/>
    <property type="match status" value="1"/>
</dbReference>
<feature type="active site" description="Proton donor" evidence="4">
    <location>
        <position position="240"/>
    </location>
</feature>
<dbReference type="Pfam" id="PF01008">
    <property type="entry name" value="IF-2B"/>
    <property type="match status" value="1"/>
</dbReference>